<organism evidence="2 3">
    <name type="scientific">Paenibacillus aestuarii</name>
    <dbReference type="NCBI Taxonomy" id="516965"/>
    <lineage>
        <taxon>Bacteria</taxon>
        <taxon>Bacillati</taxon>
        <taxon>Bacillota</taxon>
        <taxon>Bacilli</taxon>
        <taxon>Bacillales</taxon>
        <taxon>Paenibacillaceae</taxon>
        <taxon>Paenibacillus</taxon>
    </lineage>
</organism>
<sequence length="164" mass="18690">MAQKDEITLITKPIFQAIGLRWEGTFAEANAGGIREVHRALQKRLPEIQQPVDQQHFYGLSYHAYPEGTGFTHYAVVEMDNSAPTPPGMLRIHVPALTYAKLEHRKGQSIQQSYTYAYAWMKEEHLAPDPGELTHFEVYPMQQNPFEQDPVFTILIPVIQVTSP</sequence>
<feature type="domain" description="AraC effector-binding" evidence="1">
    <location>
        <begin position="5"/>
        <end position="159"/>
    </location>
</feature>
<dbReference type="Proteomes" id="UP001596044">
    <property type="component" value="Unassembled WGS sequence"/>
</dbReference>
<dbReference type="EMBL" id="JBHSMJ010000025">
    <property type="protein sequence ID" value="MFC5450337.1"/>
    <property type="molecule type" value="Genomic_DNA"/>
</dbReference>
<reference evidence="3" key="1">
    <citation type="journal article" date="2019" name="Int. J. Syst. Evol. Microbiol.">
        <title>The Global Catalogue of Microorganisms (GCM) 10K type strain sequencing project: providing services to taxonomists for standard genome sequencing and annotation.</title>
        <authorList>
            <consortium name="The Broad Institute Genomics Platform"/>
            <consortium name="The Broad Institute Genome Sequencing Center for Infectious Disease"/>
            <person name="Wu L."/>
            <person name="Ma J."/>
        </authorList>
    </citation>
    <scope>NUCLEOTIDE SEQUENCE [LARGE SCALE GENOMIC DNA]</scope>
    <source>
        <strain evidence="3">KACC 11904</strain>
    </source>
</reference>
<accession>A0ABW0KCN2</accession>
<dbReference type="Pfam" id="PF14526">
    <property type="entry name" value="Cass2"/>
    <property type="match status" value="1"/>
</dbReference>
<dbReference type="Gene3D" id="3.20.80.10">
    <property type="entry name" value="Regulatory factor, effector binding domain"/>
    <property type="match status" value="1"/>
</dbReference>
<dbReference type="InterPro" id="IPR029441">
    <property type="entry name" value="Cass2"/>
</dbReference>
<protein>
    <submittedName>
        <fullName evidence="2">GyrI-like domain-containing protein</fullName>
    </submittedName>
</protein>
<evidence type="ECO:0000259" key="1">
    <source>
        <dbReference type="SMART" id="SM00871"/>
    </source>
</evidence>
<dbReference type="SMART" id="SM00871">
    <property type="entry name" value="AraC_E_bind"/>
    <property type="match status" value="1"/>
</dbReference>
<evidence type="ECO:0000313" key="2">
    <source>
        <dbReference type="EMBL" id="MFC5450337.1"/>
    </source>
</evidence>
<keyword evidence="3" id="KW-1185">Reference proteome</keyword>
<dbReference type="SUPFAM" id="SSF55136">
    <property type="entry name" value="Probable bacterial effector-binding domain"/>
    <property type="match status" value="1"/>
</dbReference>
<gene>
    <name evidence="2" type="ORF">ACFPOG_18970</name>
</gene>
<dbReference type="InterPro" id="IPR011256">
    <property type="entry name" value="Reg_factor_effector_dom_sf"/>
</dbReference>
<dbReference type="RefSeq" id="WP_270885626.1">
    <property type="nucleotide sequence ID" value="NZ_JAQFVF010000089.1"/>
</dbReference>
<dbReference type="InterPro" id="IPR010499">
    <property type="entry name" value="AraC_E-bd"/>
</dbReference>
<comment type="caution">
    <text evidence="2">The sequence shown here is derived from an EMBL/GenBank/DDBJ whole genome shotgun (WGS) entry which is preliminary data.</text>
</comment>
<name>A0ABW0KCN2_9BACL</name>
<evidence type="ECO:0000313" key="3">
    <source>
        <dbReference type="Proteomes" id="UP001596044"/>
    </source>
</evidence>
<proteinExistence type="predicted"/>